<dbReference type="InterPro" id="IPR045057">
    <property type="entry name" value="Gcn5-rel_NAT"/>
</dbReference>
<dbReference type="Proteomes" id="UP000669179">
    <property type="component" value="Unassembled WGS sequence"/>
</dbReference>
<dbReference type="EMBL" id="JAGEOJ010000011">
    <property type="protein sequence ID" value="MBO2450632.1"/>
    <property type="molecule type" value="Genomic_DNA"/>
</dbReference>
<dbReference type="PROSITE" id="PS51186">
    <property type="entry name" value="GNAT"/>
    <property type="match status" value="1"/>
</dbReference>
<gene>
    <name evidence="3" type="ORF">J4573_26250</name>
</gene>
<dbReference type="GO" id="GO:0016747">
    <property type="term" value="F:acyltransferase activity, transferring groups other than amino-acyl groups"/>
    <property type="evidence" value="ECO:0007669"/>
    <property type="project" value="InterPro"/>
</dbReference>
<dbReference type="InterPro" id="IPR016181">
    <property type="entry name" value="Acyl_CoA_acyltransferase"/>
</dbReference>
<dbReference type="Gene3D" id="3.40.630.30">
    <property type="match status" value="1"/>
</dbReference>
<dbReference type="RefSeq" id="WP_208258525.1">
    <property type="nucleotide sequence ID" value="NZ_JAGEOJ010000011.1"/>
</dbReference>
<feature type="domain" description="N-acetyltransferase" evidence="1">
    <location>
        <begin position="1"/>
        <end position="105"/>
    </location>
</feature>
<keyword evidence="4" id="KW-1185">Reference proteome</keyword>
<dbReference type="CDD" id="cd04301">
    <property type="entry name" value="NAT_SF"/>
    <property type="match status" value="1"/>
</dbReference>
<dbReference type="PROSITE" id="PS51729">
    <property type="entry name" value="GNAT_YJDJ"/>
    <property type="match status" value="1"/>
</dbReference>
<dbReference type="PANTHER" id="PTHR31435:SF10">
    <property type="entry name" value="BSR4717 PROTEIN"/>
    <property type="match status" value="1"/>
</dbReference>
<dbReference type="InterPro" id="IPR031165">
    <property type="entry name" value="GNAT_YJDJ"/>
</dbReference>
<accession>A0A939PE93</accession>
<dbReference type="InterPro" id="IPR000182">
    <property type="entry name" value="GNAT_dom"/>
</dbReference>
<dbReference type="PANTHER" id="PTHR31435">
    <property type="entry name" value="PROTEIN NATD1"/>
    <property type="match status" value="1"/>
</dbReference>
<reference evidence="3" key="1">
    <citation type="submission" date="2021-03" db="EMBL/GenBank/DDBJ databases">
        <authorList>
            <person name="Kanchanasin P."/>
            <person name="Saeng-In P."/>
            <person name="Phongsopitanun W."/>
            <person name="Yuki M."/>
            <person name="Kudo T."/>
            <person name="Ohkuma M."/>
            <person name="Tanasupawat S."/>
        </authorList>
    </citation>
    <scope>NUCLEOTIDE SEQUENCE</scope>
    <source>
        <strain evidence="3">GKU 128</strain>
    </source>
</reference>
<evidence type="ECO:0000313" key="3">
    <source>
        <dbReference type="EMBL" id="MBO2450632.1"/>
    </source>
</evidence>
<name>A0A939PE93_9ACTN</name>
<evidence type="ECO:0000313" key="4">
    <source>
        <dbReference type="Proteomes" id="UP000669179"/>
    </source>
</evidence>
<dbReference type="Pfam" id="PF14542">
    <property type="entry name" value="Acetyltransf_CG"/>
    <property type="match status" value="1"/>
</dbReference>
<comment type="caution">
    <text evidence="3">The sequence shown here is derived from an EMBL/GenBank/DDBJ whole genome shotgun (WGS) entry which is preliminary data.</text>
</comment>
<dbReference type="AlphaFoldDB" id="A0A939PE93"/>
<proteinExistence type="predicted"/>
<organism evidence="3 4">
    <name type="scientific">Actinomadura barringtoniae</name>
    <dbReference type="NCBI Taxonomy" id="1427535"/>
    <lineage>
        <taxon>Bacteria</taxon>
        <taxon>Bacillati</taxon>
        <taxon>Actinomycetota</taxon>
        <taxon>Actinomycetes</taxon>
        <taxon>Streptosporangiales</taxon>
        <taxon>Thermomonosporaceae</taxon>
        <taxon>Actinomadura</taxon>
    </lineage>
</organism>
<sequence>MAVTVRDNPEAGRFEVHVDDELAGFAEYRVHDGIIDFTHTEVDGKFKGQGLAGTLVEQALNEARERGLSVRPYCPYVNKFIVKHDEYRDLVAEGDREKFGLGDGG</sequence>
<protein>
    <submittedName>
        <fullName evidence="3">N-acetyltransferase</fullName>
    </submittedName>
</protein>
<feature type="domain" description="N-acetyltransferase" evidence="2">
    <location>
        <begin position="6"/>
        <end position="92"/>
    </location>
</feature>
<evidence type="ECO:0000259" key="1">
    <source>
        <dbReference type="PROSITE" id="PS51186"/>
    </source>
</evidence>
<evidence type="ECO:0000259" key="2">
    <source>
        <dbReference type="PROSITE" id="PS51729"/>
    </source>
</evidence>
<dbReference type="SUPFAM" id="SSF55729">
    <property type="entry name" value="Acyl-CoA N-acyltransferases (Nat)"/>
    <property type="match status" value="1"/>
</dbReference>